<dbReference type="InterPro" id="IPR055292">
    <property type="entry name" value="MABP1"/>
</dbReference>
<dbReference type="OrthoDB" id="6154712at2759"/>
<sequence length="1443" mass="158216">MALEGSTIKSRIKSLLRSPSIKLKRNQPEPEDLTNKVTLEKVLGITATGNSGLTCDSNSGIVAYPAGCVVVLLNPKKNRQQHIINTSRKTITTVAFSSDGKYLVTGESGHLPAVRVWDVVEKTQVAELQDHKYGVACVAFSPNSKYIVSVGYQHDMSINVWAWKKNTVVAANKVSSKVTAVSFSEDSSYFVTSGNRHVRFWYLEPSSSAKVVTAPVPLLGRSGLLGELQNNFFCDVACGRGRKSESTFCITSSGLLCEFNEKRMLDKWVDLRTSMARSLCVSEELIACACADGTVHVFSPLDLHFVRTVPRPHQLGINVESVSQHSHLLSNQEARYPDSVAVTYDPVNCWLSCVYNDHSVYVWNMSDMDRVDKLHSALYHSACVWDLQMLPKLIDELQDRTGSAVFATCSSDNTVRLWSADGYSCLSHSNTLSNDLLKIIYMNNNTSALLDTEGIAACNNDKPDGQTTENRTGVRTICVSPDGQHLASGDRSGTLRVHDLTNMEEILRVEAHDSEVLCLEYSKPETGLSLLASAGRDRLIHVLDAEEDYGLLQTLDEHSSSITAVRFAANEGKIRMISCGADKSVYVRTAHRTVRGAEFKPTHHIVRKTGLYDMDIHPSGKYAAVGCQDRTVRVFNISSGKQKKTYKGSQTEDGSLLKVQIDPSGLYVATSCSDKSISIFDFCSGECVATMFGHSEIVTGIKFTEDCRHVITISADSCVFVWRLAPVLTINMRERLAQLRNSPRGQSVKSSVLRRSSVSRVEMNSAPSLLSLSSESEKDEEDDENAVKGLEEGLDNLQDFIHRPSSVGSVGKEQGVPEEGNDCTSNKDHSVGVCSSSTPEVAPRPRRRWSCKMGSLELMVKSMLELRELDSPKRGHTGSQERDSFSNLQGAADGQPKKRRRPHSAWLVPISNPEPEGVVLYPQLCQRIASLPAATEHSLQGQDQDLGQHQSQGWDQDCGGDQGLFQIQRNDMGQGQDEESQYQETQSSDSACSVGYCNGDSSTEQYHGGVQRRLQGSTTTQTSPRRYASPLLSKTGRARDRSPKVTVKPLVSTVRPLVEDKGLGDKVELDLPERGSPLGSTPHRRRPPGTLPSRVASPLGKPPTVRRPLTPPRPKREGQISKTRLHHTLSAEHTSLQDSPQGQRVLRARSYMNPTTSFMAKISRSVSVGEDIHLSLPVRDSGSSFTPCQSPTSPSRTTPPFLPSPCSSLPESISHESELGRRDSFPRTLKTHPLRSTSSQSGGCIKTRPCPSEDTSNLKDPFGRSGNQGVDPDIHSHQDQTQELDVSSKGSSNLSVPVPETLSDSSNPEKCPEKFFTSQQEHPLVTVQAFTVTGDNCNSSNPESSVTVETCRGVAVELCSSARKATQLYRMVCSHGVDGSAEQQEMKQVLLDALVTVRSEMEVLTQPRSGVNQSQGGENALALLEQYSQLLLQTVEKRFDLKT</sequence>
<dbReference type="InterPro" id="IPR056162">
    <property type="entry name" value="WD40_MABP1-WDR62_2nd"/>
</dbReference>
<dbReference type="InterPro" id="IPR036322">
    <property type="entry name" value="WD40_repeat_dom_sf"/>
</dbReference>
<feature type="region of interest" description="Disordered" evidence="4">
    <location>
        <begin position="939"/>
        <end position="1047"/>
    </location>
</feature>
<reference evidence="8" key="1">
    <citation type="submission" date="2025-08" db="UniProtKB">
        <authorList>
            <consortium name="RefSeq"/>
        </authorList>
    </citation>
    <scope>IDENTIFICATION</scope>
</reference>
<evidence type="ECO:0000313" key="8">
    <source>
        <dbReference type="RefSeq" id="XP_030628007.1"/>
    </source>
</evidence>
<evidence type="ECO:0000259" key="6">
    <source>
        <dbReference type="Pfam" id="PF24782"/>
    </source>
</evidence>
<feature type="domain" description="MABP1/WDR62 first WD40" evidence="5">
    <location>
        <begin position="51"/>
        <end position="378"/>
    </location>
</feature>
<feature type="region of interest" description="Disordered" evidence="4">
    <location>
        <begin position="802"/>
        <end position="845"/>
    </location>
</feature>
<feature type="compositionally biased region" description="Polar residues" evidence="4">
    <location>
        <begin position="982"/>
        <end position="991"/>
    </location>
</feature>
<dbReference type="InterPro" id="IPR001680">
    <property type="entry name" value="WD40_rpt"/>
</dbReference>
<dbReference type="InterPro" id="IPR015943">
    <property type="entry name" value="WD40/YVTN_repeat-like_dom_sf"/>
</dbReference>
<keyword evidence="2" id="KW-0677">Repeat</keyword>
<feature type="compositionally biased region" description="Polar residues" evidence="4">
    <location>
        <begin position="1281"/>
        <end position="1295"/>
    </location>
</feature>
<dbReference type="PROSITE" id="PS50082">
    <property type="entry name" value="WD_REPEATS_2"/>
    <property type="match status" value="1"/>
</dbReference>
<dbReference type="SMART" id="SM00320">
    <property type="entry name" value="WD40"/>
    <property type="match status" value="12"/>
</dbReference>
<dbReference type="FunFam" id="2.130.10.10:FF:000046">
    <property type="entry name" value="WD repeat-containing protein 62 isoform 1"/>
    <property type="match status" value="1"/>
</dbReference>
<evidence type="ECO:0000313" key="7">
    <source>
        <dbReference type="Proteomes" id="UP000504632"/>
    </source>
</evidence>
<feature type="compositionally biased region" description="Basic and acidic residues" evidence="4">
    <location>
        <begin position="1213"/>
        <end position="1225"/>
    </location>
</feature>
<dbReference type="GO" id="GO:0005737">
    <property type="term" value="C:cytoplasm"/>
    <property type="evidence" value="ECO:0007669"/>
    <property type="project" value="TreeGrafter"/>
</dbReference>
<feature type="region of interest" description="Disordered" evidence="4">
    <location>
        <begin position="1065"/>
        <end position="1121"/>
    </location>
</feature>
<feature type="compositionally biased region" description="Basic and acidic residues" evidence="4">
    <location>
        <begin position="871"/>
        <end position="884"/>
    </location>
</feature>
<feature type="region of interest" description="Disordered" evidence="4">
    <location>
        <begin position="764"/>
        <end position="786"/>
    </location>
</feature>
<dbReference type="Pfam" id="PF24782">
    <property type="entry name" value="WD40_MABP1-WDR62_2nd"/>
    <property type="match status" value="1"/>
</dbReference>
<dbReference type="GeneID" id="115810219"/>
<dbReference type="Proteomes" id="UP000504632">
    <property type="component" value="Chromosome 4"/>
</dbReference>
<dbReference type="GO" id="GO:0043124">
    <property type="term" value="P:negative regulation of canonical NF-kappaB signal transduction"/>
    <property type="evidence" value="ECO:0007669"/>
    <property type="project" value="TreeGrafter"/>
</dbReference>
<evidence type="ECO:0000256" key="2">
    <source>
        <dbReference type="ARBA" id="ARBA00022737"/>
    </source>
</evidence>
<evidence type="ECO:0000256" key="3">
    <source>
        <dbReference type="PROSITE-ProRule" id="PRU00221"/>
    </source>
</evidence>
<keyword evidence="1 3" id="KW-0853">WD repeat</keyword>
<feature type="compositionally biased region" description="Low complexity" evidence="4">
    <location>
        <begin position="1186"/>
        <end position="1212"/>
    </location>
</feature>
<evidence type="ECO:0000259" key="5">
    <source>
        <dbReference type="Pfam" id="PF24780"/>
    </source>
</evidence>
<dbReference type="SUPFAM" id="SSF50978">
    <property type="entry name" value="WD40 repeat-like"/>
    <property type="match status" value="1"/>
</dbReference>
<dbReference type="PANTHER" id="PTHR44813:SF1">
    <property type="entry name" value="MITOGEN-ACTIVATED PROTEIN KINASE-BINDING PROTEIN 1"/>
    <property type="match status" value="1"/>
</dbReference>
<protein>
    <submittedName>
        <fullName evidence="8">Mitogen-activated protein kinase-binding protein 1-like</fullName>
    </submittedName>
</protein>
<evidence type="ECO:0000256" key="4">
    <source>
        <dbReference type="SAM" id="MobiDB-lite"/>
    </source>
</evidence>
<organism evidence="7 8">
    <name type="scientific">Chanos chanos</name>
    <name type="common">Milkfish</name>
    <name type="synonym">Mugil chanos</name>
    <dbReference type="NCBI Taxonomy" id="29144"/>
    <lineage>
        <taxon>Eukaryota</taxon>
        <taxon>Metazoa</taxon>
        <taxon>Chordata</taxon>
        <taxon>Craniata</taxon>
        <taxon>Vertebrata</taxon>
        <taxon>Euteleostomi</taxon>
        <taxon>Actinopterygii</taxon>
        <taxon>Neopterygii</taxon>
        <taxon>Teleostei</taxon>
        <taxon>Ostariophysi</taxon>
        <taxon>Gonorynchiformes</taxon>
        <taxon>Chanidae</taxon>
        <taxon>Chanos</taxon>
    </lineage>
</organism>
<feature type="domain" description="MABP1/WDR62 second WD40" evidence="6">
    <location>
        <begin position="384"/>
        <end position="724"/>
    </location>
</feature>
<gene>
    <name evidence="8" type="primary">LOC115810219</name>
</gene>
<feature type="repeat" description="WD" evidence="3">
    <location>
        <begin position="691"/>
        <end position="724"/>
    </location>
</feature>
<dbReference type="PROSITE" id="PS50294">
    <property type="entry name" value="WD_REPEATS_REGION"/>
    <property type="match status" value="1"/>
</dbReference>
<proteinExistence type="predicted"/>
<dbReference type="SUPFAM" id="SSF50998">
    <property type="entry name" value="Quinoprotein alcohol dehydrogenase-like"/>
    <property type="match status" value="1"/>
</dbReference>
<dbReference type="Pfam" id="PF24780">
    <property type="entry name" value="WD40_MABP1-WDR62_1st"/>
    <property type="match status" value="1"/>
</dbReference>
<evidence type="ECO:0000256" key="1">
    <source>
        <dbReference type="ARBA" id="ARBA00022574"/>
    </source>
</evidence>
<feature type="compositionally biased region" description="Polar residues" evidence="4">
    <location>
        <begin position="1014"/>
        <end position="1024"/>
    </location>
</feature>
<feature type="compositionally biased region" description="Low complexity" evidence="4">
    <location>
        <begin position="939"/>
        <end position="959"/>
    </location>
</feature>
<dbReference type="Gene3D" id="2.130.10.10">
    <property type="entry name" value="YVTN repeat-like/Quinoprotein amine dehydrogenase"/>
    <property type="match status" value="4"/>
</dbReference>
<feature type="region of interest" description="Disordered" evidence="4">
    <location>
        <begin position="871"/>
        <end position="913"/>
    </location>
</feature>
<dbReference type="InterPro" id="IPR011047">
    <property type="entry name" value="Quinoprotein_ADH-like_sf"/>
</dbReference>
<dbReference type="GO" id="GO:0046330">
    <property type="term" value="P:positive regulation of JNK cascade"/>
    <property type="evidence" value="ECO:0007669"/>
    <property type="project" value="TreeGrafter"/>
</dbReference>
<name>A0A6J2V871_CHACN</name>
<keyword evidence="7" id="KW-1185">Reference proteome</keyword>
<accession>A0A6J2V871</accession>
<feature type="region of interest" description="Disordered" evidence="4">
    <location>
        <begin position="1177"/>
        <end position="1319"/>
    </location>
</feature>
<dbReference type="PANTHER" id="PTHR44813">
    <property type="entry name" value="MITOGEN-ACTIVATED PROTEIN KINASE-BINDING PROTEIN 1"/>
    <property type="match status" value="1"/>
</dbReference>
<dbReference type="InterPro" id="IPR056161">
    <property type="entry name" value="WD40_MABP1-WDR62_1st"/>
</dbReference>
<dbReference type="RefSeq" id="XP_030628007.1">
    <property type="nucleotide sequence ID" value="XM_030772147.1"/>
</dbReference>
<dbReference type="InParanoid" id="A0A6J2V871"/>